<proteinExistence type="predicted"/>
<evidence type="ECO:0000313" key="1">
    <source>
        <dbReference type="EMBL" id="ETO05950.1"/>
    </source>
</evidence>
<reference evidence="1 2" key="1">
    <citation type="journal article" date="2013" name="Curr. Biol.">
        <title>The Genome of the Foraminiferan Reticulomyxa filosa.</title>
        <authorList>
            <person name="Glockner G."/>
            <person name="Hulsmann N."/>
            <person name="Schleicher M."/>
            <person name="Noegel A.A."/>
            <person name="Eichinger L."/>
            <person name="Gallinger C."/>
            <person name="Pawlowski J."/>
            <person name="Sierra R."/>
            <person name="Euteneuer U."/>
            <person name="Pillet L."/>
            <person name="Moustafa A."/>
            <person name="Platzer M."/>
            <person name="Groth M."/>
            <person name="Szafranski K."/>
            <person name="Schliwa M."/>
        </authorList>
    </citation>
    <scope>NUCLEOTIDE SEQUENCE [LARGE SCALE GENOMIC DNA]</scope>
</reference>
<dbReference type="Proteomes" id="UP000023152">
    <property type="component" value="Unassembled WGS sequence"/>
</dbReference>
<dbReference type="AlphaFoldDB" id="X6LZ03"/>
<gene>
    <name evidence="1" type="ORF">RFI_31447</name>
</gene>
<dbReference type="EMBL" id="ASPP01027640">
    <property type="protein sequence ID" value="ETO05950.1"/>
    <property type="molecule type" value="Genomic_DNA"/>
</dbReference>
<organism evidence="1 2">
    <name type="scientific">Reticulomyxa filosa</name>
    <dbReference type="NCBI Taxonomy" id="46433"/>
    <lineage>
        <taxon>Eukaryota</taxon>
        <taxon>Sar</taxon>
        <taxon>Rhizaria</taxon>
        <taxon>Retaria</taxon>
        <taxon>Foraminifera</taxon>
        <taxon>Monothalamids</taxon>
        <taxon>Reticulomyxidae</taxon>
        <taxon>Reticulomyxa</taxon>
    </lineage>
</organism>
<protein>
    <submittedName>
        <fullName evidence="1">Uncharacterized protein</fullName>
    </submittedName>
</protein>
<comment type="caution">
    <text evidence="1">The sequence shown here is derived from an EMBL/GenBank/DDBJ whole genome shotgun (WGS) entry which is preliminary data.</text>
</comment>
<evidence type="ECO:0000313" key="2">
    <source>
        <dbReference type="Proteomes" id="UP000023152"/>
    </source>
</evidence>
<accession>X6LZ03</accession>
<sequence length="269" mass="30548">MVFIFGCYASFNKRKKKNKWVRPPVSARSQKGLLYIVFFDITNCLCLNHSHSPHKKKKVNHIQRKISVEASTALKKKNKYHMAHEARRISERSRSKKLVKKNKIKVLNIIVKDRINGAKTYEENQGNALYKNNIDGKKNQKKDGKIGNTQKRKENVYQLFANKCLCSCSGNPKIKQVPADDSLFAGNNKKTTAIAAVPRGLRSAGADEQWIFERRIFGSIKIPLNDGTKEITKNVTAAILFFVLFALASMILPRPKNEEKSAFAIQERG</sequence>
<keyword evidence="2" id="KW-1185">Reference proteome</keyword>
<name>X6LZ03_RETFI</name>